<organism evidence="1">
    <name type="scientific">marine sediment metagenome</name>
    <dbReference type="NCBI Taxonomy" id="412755"/>
    <lineage>
        <taxon>unclassified sequences</taxon>
        <taxon>metagenomes</taxon>
        <taxon>ecological metagenomes</taxon>
    </lineage>
</organism>
<name>A0A0F9C8M0_9ZZZZ</name>
<gene>
    <name evidence="1" type="ORF">LCGC14_2354950</name>
</gene>
<sequence length="133" mass="15591">FSIIRFAQDGGKPVPWDHSERSIIMWIHLIASCYSWSKEDIENLWPEEATAFVQEIIADEQHEREFVHSLSKVAYEYQKSSGKSRYKPLSQPAWMRFRQPIQKKHLITKVPKGLLPVGNVIYPEGTRDEEKLH</sequence>
<proteinExistence type="predicted"/>
<feature type="non-terminal residue" evidence="1">
    <location>
        <position position="1"/>
    </location>
</feature>
<dbReference type="AlphaFoldDB" id="A0A0F9C8M0"/>
<accession>A0A0F9C8M0</accession>
<evidence type="ECO:0000313" key="1">
    <source>
        <dbReference type="EMBL" id="KKL45509.1"/>
    </source>
</evidence>
<protein>
    <submittedName>
        <fullName evidence="1">Uncharacterized protein</fullName>
    </submittedName>
</protein>
<dbReference type="EMBL" id="LAZR01034359">
    <property type="protein sequence ID" value="KKL45509.1"/>
    <property type="molecule type" value="Genomic_DNA"/>
</dbReference>
<comment type="caution">
    <text evidence="1">The sequence shown here is derived from an EMBL/GenBank/DDBJ whole genome shotgun (WGS) entry which is preliminary data.</text>
</comment>
<reference evidence="1" key="1">
    <citation type="journal article" date="2015" name="Nature">
        <title>Complex archaea that bridge the gap between prokaryotes and eukaryotes.</title>
        <authorList>
            <person name="Spang A."/>
            <person name="Saw J.H."/>
            <person name="Jorgensen S.L."/>
            <person name="Zaremba-Niedzwiedzka K."/>
            <person name="Martijn J."/>
            <person name="Lind A.E."/>
            <person name="van Eijk R."/>
            <person name="Schleper C."/>
            <person name="Guy L."/>
            <person name="Ettema T.J."/>
        </authorList>
    </citation>
    <scope>NUCLEOTIDE SEQUENCE</scope>
</reference>